<proteinExistence type="predicted"/>
<feature type="region of interest" description="Disordered" evidence="1">
    <location>
        <begin position="386"/>
        <end position="419"/>
    </location>
</feature>
<name>A0A812P9W7_9DINO</name>
<dbReference type="AlphaFoldDB" id="A0A812P9W7"/>
<dbReference type="Proteomes" id="UP000604046">
    <property type="component" value="Unassembled WGS sequence"/>
</dbReference>
<gene>
    <name evidence="2" type="ORF">SNAT2548_LOCUS17894</name>
</gene>
<feature type="compositionally biased region" description="Polar residues" evidence="1">
    <location>
        <begin position="404"/>
        <end position="413"/>
    </location>
</feature>
<protein>
    <submittedName>
        <fullName evidence="2">Uncharacterized protein</fullName>
    </submittedName>
</protein>
<dbReference type="OrthoDB" id="412365at2759"/>
<keyword evidence="3" id="KW-1185">Reference proteome</keyword>
<sequence length="419" mass="47237">MTAGRPCNVVQWFEQVPQLLSEHGWDSAVRGCSKGSSLTYCECPWGGQLVRFSFKSVPMQNVEDPSRSMVRPETRQLELQAPLGFDVVEQLAPGDAVVQHRASWTLLQLCTMVFGDLGMPALTPPKTPIVCRQKLYRACPTQQDTTLMFSTISGAPSDSLMILRTREPGFVDMTTAFSMTQVRFDQWMSTHLTICLESARSNVTHFLNRPGLAEMRAVDANMYTVLVVNSCKRGPPLLPLPAGSTQEPEVTVRTEDDPVPLGSWIRIPPGRFHFAAFVNSFAANLDLDLEAYDSLDGQRLVHYQCVVRSDKWQLVQDQFLAAFQIQKRAYRRMNGGSIAPNVCADAQPRFVFDEKLAELSRHLTREQTSAQHHVKVCRTFLQVDEDSDSDEEFHRKRLRRAKTTPRNWPSSSDVSDEDP</sequence>
<comment type="caution">
    <text evidence="2">The sequence shown here is derived from an EMBL/GenBank/DDBJ whole genome shotgun (WGS) entry which is preliminary data.</text>
</comment>
<evidence type="ECO:0000313" key="2">
    <source>
        <dbReference type="EMBL" id="CAE7341923.1"/>
    </source>
</evidence>
<accession>A0A812P9W7</accession>
<dbReference type="EMBL" id="CAJNDS010002127">
    <property type="protein sequence ID" value="CAE7341923.1"/>
    <property type="molecule type" value="Genomic_DNA"/>
</dbReference>
<evidence type="ECO:0000256" key="1">
    <source>
        <dbReference type="SAM" id="MobiDB-lite"/>
    </source>
</evidence>
<reference evidence="2" key="1">
    <citation type="submission" date="2021-02" db="EMBL/GenBank/DDBJ databases">
        <authorList>
            <person name="Dougan E. K."/>
            <person name="Rhodes N."/>
            <person name="Thang M."/>
            <person name="Chan C."/>
        </authorList>
    </citation>
    <scope>NUCLEOTIDE SEQUENCE</scope>
</reference>
<evidence type="ECO:0000313" key="3">
    <source>
        <dbReference type="Proteomes" id="UP000604046"/>
    </source>
</evidence>
<organism evidence="2 3">
    <name type="scientific">Symbiodinium natans</name>
    <dbReference type="NCBI Taxonomy" id="878477"/>
    <lineage>
        <taxon>Eukaryota</taxon>
        <taxon>Sar</taxon>
        <taxon>Alveolata</taxon>
        <taxon>Dinophyceae</taxon>
        <taxon>Suessiales</taxon>
        <taxon>Symbiodiniaceae</taxon>
        <taxon>Symbiodinium</taxon>
    </lineage>
</organism>